<dbReference type="PANTHER" id="PTHR16305:SF35">
    <property type="entry name" value="TRANSCRIPTIONAL ACTIVATOR DOMAIN"/>
    <property type="match status" value="1"/>
</dbReference>
<protein>
    <submittedName>
        <fullName evidence="4">AAA family ATPase</fullName>
    </submittedName>
</protein>
<dbReference type="PANTHER" id="PTHR16305">
    <property type="entry name" value="TESTICULAR SOLUBLE ADENYLYL CYCLASE"/>
    <property type="match status" value="1"/>
</dbReference>
<dbReference type="Proteomes" id="UP001165584">
    <property type="component" value="Unassembled WGS sequence"/>
</dbReference>
<dbReference type="InterPro" id="IPR000792">
    <property type="entry name" value="Tscrpt_reg_LuxR_C"/>
</dbReference>
<feature type="domain" description="HTH luxR-type" evidence="3">
    <location>
        <begin position="782"/>
        <end position="847"/>
    </location>
</feature>
<sequence>MPRALARIIGRDRELDRLNEFVQSIQQTGSSLVLVGVAGIGKSSLVHSAAELAGGAGLTVLATAGLASEREIPFAALERLLHPALCHLSELPDPHRTVLSSALGLEAGAPAQSQPLFDAVLALVERAAAEAPVLVVVDDLDLVDESTAAVVAHLCGGLSAMRVGVLGSARNRTEWGEGTAHLLVDRLAHSDADRLLRTVEPSMPSFARAALLDHAAGNPLAILEAVAPTRGVPHFRAQIDALSPRTREALLLMALSKSPAGGSLALADVTIEDLVPAEAVGLIAFDADGAIASFSHPLIRGAIVDRASFAERQAAHLALASRSSIGLEEEAFHRAEAAVDPDEATASLLERAARSAVERGATSSAAYALTRAAQVSPVASESRRRLAHAAYLASDSAADDVIELHALSGIGLVGADSGSMHAAVAAAFHQLESGSDSQVVCRAVKEAIQTAPHGWNAADTELRDAMNSWMLLCWLVGREEEWREYRAAVAQLRPHTPELASGIFFDVQSIGLPAVSELIEAGRHGESRMAYIRSLASMALYHFGTGQWGEAERLVEEGMSVARDVPADPVVGILHYVAALLSATSGQVQKAVDSIDALNRLATRLGALGLARFGYHAHVLTAVAQGDWESAYRHAISINAPGGFPDYVPHARWVAYDLVEAALRTGRIDEARIHAAAMVETGLPAISPRLALLTHAAAGLTSEEGWHECFERALSVSQADEWAFDYARVQLEFGSRLRRERQAGAAHELLRAAMTAFDTVGAEPWARRTHQELRALGDRATATTPRNTLTAQELAIAELAAEGFSNKQIGARMFLSARTVSGHLYRVFPKLGIGTRSALRDALGPRSLEPAQPVIRLAS</sequence>
<dbReference type="SUPFAM" id="SSF52540">
    <property type="entry name" value="P-loop containing nucleoside triphosphate hydrolases"/>
    <property type="match status" value="1"/>
</dbReference>
<dbReference type="SMART" id="SM00421">
    <property type="entry name" value="HTH_LUXR"/>
    <property type="match status" value="1"/>
</dbReference>
<dbReference type="Gene3D" id="3.40.50.300">
    <property type="entry name" value="P-loop containing nucleotide triphosphate hydrolases"/>
    <property type="match status" value="1"/>
</dbReference>
<organism evidence="4 5">
    <name type="scientific">Herbiconiux aconitum</name>
    <dbReference type="NCBI Taxonomy" id="2970913"/>
    <lineage>
        <taxon>Bacteria</taxon>
        <taxon>Bacillati</taxon>
        <taxon>Actinomycetota</taxon>
        <taxon>Actinomycetes</taxon>
        <taxon>Micrococcales</taxon>
        <taxon>Microbacteriaceae</taxon>
        <taxon>Herbiconiux</taxon>
    </lineage>
</organism>
<evidence type="ECO:0000256" key="1">
    <source>
        <dbReference type="ARBA" id="ARBA00022741"/>
    </source>
</evidence>
<reference evidence="4" key="1">
    <citation type="submission" date="2022-08" db="EMBL/GenBank/DDBJ databases">
        <authorList>
            <person name="Deng Y."/>
            <person name="Han X.-F."/>
            <person name="Zhang Y.-Q."/>
        </authorList>
    </citation>
    <scope>NUCLEOTIDE SEQUENCE</scope>
    <source>
        <strain evidence="4">CPCC 205763</strain>
    </source>
</reference>
<dbReference type="PRINTS" id="PR00038">
    <property type="entry name" value="HTHLUXR"/>
</dbReference>
<dbReference type="Pfam" id="PF00196">
    <property type="entry name" value="GerE"/>
    <property type="match status" value="1"/>
</dbReference>
<keyword evidence="1" id="KW-0547">Nucleotide-binding</keyword>
<dbReference type="SUPFAM" id="SSF48452">
    <property type="entry name" value="TPR-like"/>
    <property type="match status" value="1"/>
</dbReference>
<dbReference type="CDD" id="cd06170">
    <property type="entry name" value="LuxR_C_like"/>
    <property type="match status" value="1"/>
</dbReference>
<evidence type="ECO:0000313" key="5">
    <source>
        <dbReference type="Proteomes" id="UP001165584"/>
    </source>
</evidence>
<dbReference type="RefSeq" id="WP_259510152.1">
    <property type="nucleotide sequence ID" value="NZ_JANLCM010000002.1"/>
</dbReference>
<dbReference type="Gene3D" id="1.10.10.10">
    <property type="entry name" value="Winged helix-like DNA-binding domain superfamily/Winged helix DNA-binding domain"/>
    <property type="match status" value="1"/>
</dbReference>
<keyword evidence="2" id="KW-0067">ATP-binding</keyword>
<dbReference type="InterPro" id="IPR016032">
    <property type="entry name" value="Sig_transdc_resp-reg_C-effctor"/>
</dbReference>
<keyword evidence="5" id="KW-1185">Reference proteome</keyword>
<evidence type="ECO:0000259" key="3">
    <source>
        <dbReference type="PROSITE" id="PS50043"/>
    </source>
</evidence>
<comment type="caution">
    <text evidence="4">The sequence shown here is derived from an EMBL/GenBank/DDBJ whole genome shotgun (WGS) entry which is preliminary data.</text>
</comment>
<proteinExistence type="predicted"/>
<name>A0ABT2GZ40_9MICO</name>
<dbReference type="Pfam" id="PF13191">
    <property type="entry name" value="AAA_16"/>
    <property type="match status" value="1"/>
</dbReference>
<dbReference type="InterPro" id="IPR041664">
    <property type="entry name" value="AAA_16"/>
</dbReference>
<dbReference type="PROSITE" id="PS50043">
    <property type="entry name" value="HTH_LUXR_2"/>
    <property type="match status" value="1"/>
</dbReference>
<accession>A0ABT2GZ40</accession>
<dbReference type="EMBL" id="JANLCM010000002">
    <property type="protein sequence ID" value="MCS5720199.1"/>
    <property type="molecule type" value="Genomic_DNA"/>
</dbReference>
<evidence type="ECO:0000313" key="4">
    <source>
        <dbReference type="EMBL" id="MCS5720199.1"/>
    </source>
</evidence>
<gene>
    <name evidence="4" type="ORF">N1027_18865</name>
</gene>
<dbReference type="SUPFAM" id="SSF46894">
    <property type="entry name" value="C-terminal effector domain of the bipartite response regulators"/>
    <property type="match status" value="1"/>
</dbReference>
<dbReference type="InterPro" id="IPR036388">
    <property type="entry name" value="WH-like_DNA-bd_sf"/>
</dbReference>
<evidence type="ECO:0000256" key="2">
    <source>
        <dbReference type="ARBA" id="ARBA00022840"/>
    </source>
</evidence>
<dbReference type="InterPro" id="IPR027417">
    <property type="entry name" value="P-loop_NTPase"/>
</dbReference>
<dbReference type="InterPro" id="IPR011990">
    <property type="entry name" value="TPR-like_helical_dom_sf"/>
</dbReference>
<dbReference type="PROSITE" id="PS00622">
    <property type="entry name" value="HTH_LUXR_1"/>
    <property type="match status" value="1"/>
</dbReference>